<dbReference type="SUPFAM" id="SSF52058">
    <property type="entry name" value="L domain-like"/>
    <property type="match status" value="1"/>
</dbReference>
<proteinExistence type="predicted"/>
<dbReference type="InterPro" id="IPR003591">
    <property type="entry name" value="Leu-rich_rpt_typical-subtyp"/>
</dbReference>
<dbReference type="EMBL" id="JARBJD010000250">
    <property type="protein sequence ID" value="KAK2945713.1"/>
    <property type="molecule type" value="Genomic_DNA"/>
</dbReference>
<keyword evidence="12" id="KW-0407">Ion channel</keyword>
<dbReference type="InterPro" id="IPR051432">
    <property type="entry name" value="KCNMA1_auxiliary"/>
</dbReference>
<evidence type="ECO:0000256" key="1">
    <source>
        <dbReference type="ARBA" id="ARBA00004162"/>
    </source>
</evidence>
<evidence type="ECO:0000256" key="8">
    <source>
        <dbReference type="ARBA" id="ARBA00022989"/>
    </source>
</evidence>
<keyword evidence="6" id="KW-0732">Signal</keyword>
<evidence type="ECO:0000256" key="6">
    <source>
        <dbReference type="ARBA" id="ARBA00022729"/>
    </source>
</evidence>
<keyword evidence="8" id="KW-1133">Transmembrane helix</keyword>
<dbReference type="PANTHER" id="PTHR46473:SF23">
    <property type="entry name" value="GH08155P"/>
    <property type="match status" value="1"/>
</dbReference>
<dbReference type="Pfam" id="PF13855">
    <property type="entry name" value="LRR_8"/>
    <property type="match status" value="1"/>
</dbReference>
<keyword evidence="9" id="KW-0406">Ion transport</keyword>
<organism evidence="13 14">
    <name type="scientific">Blattamonas nauphoetae</name>
    <dbReference type="NCBI Taxonomy" id="2049346"/>
    <lineage>
        <taxon>Eukaryota</taxon>
        <taxon>Metamonada</taxon>
        <taxon>Preaxostyla</taxon>
        <taxon>Oxymonadida</taxon>
        <taxon>Blattamonas</taxon>
    </lineage>
</organism>
<dbReference type="PANTHER" id="PTHR46473">
    <property type="entry name" value="GH08155P"/>
    <property type="match status" value="1"/>
</dbReference>
<name>A0ABQ9X1R3_9EUKA</name>
<keyword evidence="4" id="KW-0433">Leucine-rich repeat</keyword>
<comment type="caution">
    <text evidence="13">The sequence shown here is derived from an EMBL/GenBank/DDBJ whole genome shotgun (WGS) entry which is preliminary data.</text>
</comment>
<evidence type="ECO:0000256" key="5">
    <source>
        <dbReference type="ARBA" id="ARBA00022692"/>
    </source>
</evidence>
<evidence type="ECO:0000256" key="4">
    <source>
        <dbReference type="ARBA" id="ARBA00022614"/>
    </source>
</evidence>
<evidence type="ECO:0000256" key="2">
    <source>
        <dbReference type="ARBA" id="ARBA00022448"/>
    </source>
</evidence>
<keyword evidence="5" id="KW-0812">Transmembrane</keyword>
<evidence type="ECO:0000313" key="13">
    <source>
        <dbReference type="EMBL" id="KAK2945713.1"/>
    </source>
</evidence>
<dbReference type="PROSITE" id="PS51450">
    <property type="entry name" value="LRR"/>
    <property type="match status" value="1"/>
</dbReference>
<evidence type="ECO:0000256" key="11">
    <source>
        <dbReference type="ARBA" id="ARBA00023157"/>
    </source>
</evidence>
<comment type="subcellular location">
    <subcellularLocation>
        <location evidence="1">Cell membrane</location>
        <topology evidence="1">Single-pass membrane protein</topology>
    </subcellularLocation>
</comment>
<evidence type="ECO:0000256" key="12">
    <source>
        <dbReference type="ARBA" id="ARBA00023303"/>
    </source>
</evidence>
<reference evidence="13 14" key="1">
    <citation type="journal article" date="2022" name="bioRxiv">
        <title>Genomics of Preaxostyla Flagellates Illuminates Evolutionary Transitions and the Path Towards Mitochondrial Loss.</title>
        <authorList>
            <person name="Novak L.V.F."/>
            <person name="Treitli S.C."/>
            <person name="Pyrih J."/>
            <person name="Halakuc P."/>
            <person name="Pipaliya S.V."/>
            <person name="Vacek V."/>
            <person name="Brzon O."/>
            <person name="Soukal P."/>
            <person name="Eme L."/>
            <person name="Dacks J.B."/>
            <person name="Karnkowska A."/>
            <person name="Elias M."/>
            <person name="Hampl V."/>
        </authorList>
    </citation>
    <scope>NUCLEOTIDE SEQUENCE [LARGE SCALE GENOMIC DNA]</scope>
    <source>
        <strain evidence="13">NAU3</strain>
        <tissue evidence="13">Gut</tissue>
    </source>
</reference>
<keyword evidence="2" id="KW-0813">Transport</keyword>
<sequence>MGTEQSKQLDSNDINFSRMMLKTFPDAKLKEIHTIPLVFNLSSNLIEVIPPIAHATIDSHLSLLPSHCVQISLNSDSKLPKLDSLDLRMNRIRTLDVKSFSSLTNLTALYLTNNNLEDIPDDLVDHLPNLKMLWIGENQLERLPLSIINMNNPNSIFAGFNRLRWVPPFVNPSKIGLKVNLLESLLGEVPVLGKDVTNFTADSNVIEDIRDGIIFSSIT</sequence>
<keyword evidence="11" id="KW-1015">Disulfide bond</keyword>
<keyword evidence="7" id="KW-0677">Repeat</keyword>
<evidence type="ECO:0000256" key="3">
    <source>
        <dbReference type="ARBA" id="ARBA00022475"/>
    </source>
</evidence>
<evidence type="ECO:0000256" key="10">
    <source>
        <dbReference type="ARBA" id="ARBA00023136"/>
    </source>
</evidence>
<keyword evidence="10" id="KW-0472">Membrane</keyword>
<dbReference type="Gene3D" id="3.80.10.10">
    <property type="entry name" value="Ribonuclease Inhibitor"/>
    <property type="match status" value="1"/>
</dbReference>
<dbReference type="InterPro" id="IPR032675">
    <property type="entry name" value="LRR_dom_sf"/>
</dbReference>
<accession>A0ABQ9X1R3</accession>
<evidence type="ECO:0000256" key="9">
    <source>
        <dbReference type="ARBA" id="ARBA00023065"/>
    </source>
</evidence>
<keyword evidence="14" id="KW-1185">Reference proteome</keyword>
<keyword evidence="3" id="KW-1003">Cell membrane</keyword>
<gene>
    <name evidence="13" type="ORF">BLNAU_19382</name>
</gene>
<evidence type="ECO:0000256" key="7">
    <source>
        <dbReference type="ARBA" id="ARBA00022737"/>
    </source>
</evidence>
<evidence type="ECO:0000313" key="14">
    <source>
        <dbReference type="Proteomes" id="UP001281761"/>
    </source>
</evidence>
<dbReference type="SMART" id="SM00369">
    <property type="entry name" value="LRR_TYP"/>
    <property type="match status" value="3"/>
</dbReference>
<dbReference type="InterPro" id="IPR001611">
    <property type="entry name" value="Leu-rich_rpt"/>
</dbReference>
<protein>
    <submittedName>
        <fullName evidence="13">Uncharacterized protein</fullName>
    </submittedName>
</protein>
<dbReference type="Proteomes" id="UP001281761">
    <property type="component" value="Unassembled WGS sequence"/>
</dbReference>